<name>A0AAW1M717_SAPOF</name>
<sequence>MMDTYCVCLIDQYNHSYPLTYIFISFSIVSSILCTLHANNYHQTPSKTLIKLDHKHRYLPPPFTATPCFVLLHFLSSVFRSVSFLDHPRVFPDQSRVVDEVERLIEEDTVLVDPES</sequence>
<evidence type="ECO:0000313" key="3">
    <source>
        <dbReference type="Proteomes" id="UP001443914"/>
    </source>
</evidence>
<keyword evidence="3" id="KW-1185">Reference proteome</keyword>
<evidence type="ECO:0000256" key="1">
    <source>
        <dbReference type="SAM" id="Phobius"/>
    </source>
</evidence>
<dbReference type="AlphaFoldDB" id="A0AAW1M717"/>
<dbReference type="EMBL" id="JBDFQZ010000003">
    <property type="protein sequence ID" value="KAK9742096.1"/>
    <property type="molecule type" value="Genomic_DNA"/>
</dbReference>
<keyword evidence="1" id="KW-0812">Transmembrane</keyword>
<protein>
    <submittedName>
        <fullName evidence="2">Uncharacterized protein</fullName>
    </submittedName>
</protein>
<comment type="caution">
    <text evidence="2">The sequence shown here is derived from an EMBL/GenBank/DDBJ whole genome shotgun (WGS) entry which is preliminary data.</text>
</comment>
<proteinExistence type="predicted"/>
<reference evidence="2" key="1">
    <citation type="submission" date="2024-03" db="EMBL/GenBank/DDBJ databases">
        <title>WGS assembly of Saponaria officinalis var. Norfolk2.</title>
        <authorList>
            <person name="Jenkins J."/>
            <person name="Shu S."/>
            <person name="Grimwood J."/>
            <person name="Barry K."/>
            <person name="Goodstein D."/>
            <person name="Schmutz J."/>
            <person name="Leebens-Mack J."/>
            <person name="Osbourn A."/>
        </authorList>
    </citation>
    <scope>NUCLEOTIDE SEQUENCE [LARGE SCALE GENOMIC DNA]</scope>
    <source>
        <strain evidence="2">JIC</strain>
    </source>
</reference>
<keyword evidence="1" id="KW-0472">Membrane</keyword>
<feature type="transmembrane region" description="Helical" evidence="1">
    <location>
        <begin position="19"/>
        <end position="38"/>
    </location>
</feature>
<dbReference type="Proteomes" id="UP001443914">
    <property type="component" value="Unassembled WGS sequence"/>
</dbReference>
<accession>A0AAW1M717</accession>
<gene>
    <name evidence="2" type="ORF">RND81_03G148300</name>
</gene>
<evidence type="ECO:0000313" key="2">
    <source>
        <dbReference type="EMBL" id="KAK9742096.1"/>
    </source>
</evidence>
<keyword evidence="1" id="KW-1133">Transmembrane helix</keyword>
<organism evidence="2 3">
    <name type="scientific">Saponaria officinalis</name>
    <name type="common">Common soapwort</name>
    <name type="synonym">Lychnis saponaria</name>
    <dbReference type="NCBI Taxonomy" id="3572"/>
    <lineage>
        <taxon>Eukaryota</taxon>
        <taxon>Viridiplantae</taxon>
        <taxon>Streptophyta</taxon>
        <taxon>Embryophyta</taxon>
        <taxon>Tracheophyta</taxon>
        <taxon>Spermatophyta</taxon>
        <taxon>Magnoliopsida</taxon>
        <taxon>eudicotyledons</taxon>
        <taxon>Gunneridae</taxon>
        <taxon>Pentapetalae</taxon>
        <taxon>Caryophyllales</taxon>
        <taxon>Caryophyllaceae</taxon>
        <taxon>Caryophylleae</taxon>
        <taxon>Saponaria</taxon>
    </lineage>
</organism>